<reference evidence="2 3" key="1">
    <citation type="submission" date="2020-09" db="EMBL/GenBank/DDBJ databases">
        <title>De no assembly of potato wild relative species, Solanum commersonii.</title>
        <authorList>
            <person name="Cho K."/>
        </authorList>
    </citation>
    <scope>NUCLEOTIDE SEQUENCE [LARGE SCALE GENOMIC DNA]</scope>
    <source>
        <strain evidence="2">LZ3.2</strain>
        <tissue evidence="2">Leaf</tissue>
    </source>
</reference>
<feature type="region of interest" description="Disordered" evidence="1">
    <location>
        <begin position="46"/>
        <end position="75"/>
    </location>
</feature>
<proteinExistence type="predicted"/>
<dbReference type="EMBL" id="JACXVP010000007">
    <property type="protein sequence ID" value="KAG5596624.1"/>
    <property type="molecule type" value="Genomic_DNA"/>
</dbReference>
<dbReference type="OrthoDB" id="1421738at2759"/>
<protein>
    <submittedName>
        <fullName evidence="2">Uncharacterized protein</fullName>
    </submittedName>
</protein>
<evidence type="ECO:0000313" key="2">
    <source>
        <dbReference type="EMBL" id="KAG5596624.1"/>
    </source>
</evidence>
<dbReference type="Proteomes" id="UP000824120">
    <property type="component" value="Chromosome 7"/>
</dbReference>
<dbReference type="AlphaFoldDB" id="A0A9J5YAP7"/>
<evidence type="ECO:0000256" key="1">
    <source>
        <dbReference type="SAM" id="MobiDB-lite"/>
    </source>
</evidence>
<gene>
    <name evidence="2" type="ORF">H5410_037856</name>
</gene>
<feature type="region of interest" description="Disordered" evidence="1">
    <location>
        <begin position="1"/>
        <end position="28"/>
    </location>
</feature>
<keyword evidence="3" id="KW-1185">Reference proteome</keyword>
<name>A0A9J5YAP7_SOLCO</name>
<evidence type="ECO:0000313" key="3">
    <source>
        <dbReference type="Proteomes" id="UP000824120"/>
    </source>
</evidence>
<accession>A0A9J5YAP7</accession>
<comment type="caution">
    <text evidence="2">The sequence shown here is derived from an EMBL/GenBank/DDBJ whole genome shotgun (WGS) entry which is preliminary data.</text>
</comment>
<sequence>MKEAIMLPPIARKQPGRPSNNDRKKGFNEGKCKKTLLWRYGIDKANDGFVNENDDVPKPKDQSTPPLEENLIHIE</sequence>
<organism evidence="2 3">
    <name type="scientific">Solanum commersonii</name>
    <name type="common">Commerson's wild potato</name>
    <name type="synonym">Commerson's nightshade</name>
    <dbReference type="NCBI Taxonomy" id="4109"/>
    <lineage>
        <taxon>Eukaryota</taxon>
        <taxon>Viridiplantae</taxon>
        <taxon>Streptophyta</taxon>
        <taxon>Embryophyta</taxon>
        <taxon>Tracheophyta</taxon>
        <taxon>Spermatophyta</taxon>
        <taxon>Magnoliopsida</taxon>
        <taxon>eudicotyledons</taxon>
        <taxon>Gunneridae</taxon>
        <taxon>Pentapetalae</taxon>
        <taxon>asterids</taxon>
        <taxon>lamiids</taxon>
        <taxon>Solanales</taxon>
        <taxon>Solanaceae</taxon>
        <taxon>Solanoideae</taxon>
        <taxon>Solaneae</taxon>
        <taxon>Solanum</taxon>
    </lineage>
</organism>